<protein>
    <submittedName>
        <fullName evidence="2">Uncharacterized protein</fullName>
    </submittedName>
</protein>
<reference evidence="2" key="1">
    <citation type="submission" date="2022-11" db="UniProtKB">
        <authorList>
            <consortium name="WormBaseParasite"/>
        </authorList>
    </citation>
    <scope>IDENTIFICATION</scope>
</reference>
<sequence>MLQRCRVCDDQNASKHYGSLCCSGCKGFFRRTIKFKRIYRCQYSKNCTISPEYRNSCRACRFEKCLESGLDPNMVHDDRGIVNAKTFKAEMEEKTAKHKKIKQEIVDIDASEEKLSSSSKSIKFEGLQFSEDYDSSSHALMEYSNVKQKFEKECQKWHELIVATSKRMFKANSGPLGAVRIIPEFDKSNALSIANYFVLVEKLCDEYFDCNAVHTISPKSEYSHSTEVCASRALSEPREISARTRIDWTGRFFITSFAFKRIWCRVVGLYMDWTSHIPELRELTIADQIRLVIDRAVPCVDLLLGYRGMQNNIKGLALSGGTYFPRDKNEQDLINLDLKPYLTLLANWIYDEFQVPAKEMVLTPTEYALLRLLVFFVPVPGLSQHGKEIVRKANNFYREILAQQIKIQLDTSSMDQILNRMGDVMKFLSVIETAKNLEDEGFSVMTLFNIADMQGELPYEIHIRKGFTS</sequence>
<name>A0AC35GHS5_9BILA</name>
<evidence type="ECO:0000313" key="2">
    <source>
        <dbReference type="WBParaSite" id="PS1159_v2.g5109.t1"/>
    </source>
</evidence>
<dbReference type="Proteomes" id="UP000887580">
    <property type="component" value="Unplaced"/>
</dbReference>
<organism evidence="1 2">
    <name type="scientific">Panagrolaimus sp. PS1159</name>
    <dbReference type="NCBI Taxonomy" id="55785"/>
    <lineage>
        <taxon>Eukaryota</taxon>
        <taxon>Metazoa</taxon>
        <taxon>Ecdysozoa</taxon>
        <taxon>Nematoda</taxon>
        <taxon>Chromadorea</taxon>
        <taxon>Rhabditida</taxon>
        <taxon>Tylenchina</taxon>
        <taxon>Panagrolaimomorpha</taxon>
        <taxon>Panagrolaimoidea</taxon>
        <taxon>Panagrolaimidae</taxon>
        <taxon>Panagrolaimus</taxon>
    </lineage>
</organism>
<dbReference type="WBParaSite" id="PS1159_v2.g5109.t1">
    <property type="protein sequence ID" value="PS1159_v2.g5109.t1"/>
    <property type="gene ID" value="PS1159_v2.g5109"/>
</dbReference>
<accession>A0AC35GHS5</accession>
<evidence type="ECO:0000313" key="1">
    <source>
        <dbReference type="Proteomes" id="UP000887580"/>
    </source>
</evidence>
<proteinExistence type="predicted"/>